<evidence type="ECO:0000313" key="3">
    <source>
        <dbReference type="Proteomes" id="UP001152592"/>
    </source>
</evidence>
<comment type="caution">
    <text evidence="2">The sequence shown here is derived from an EMBL/GenBank/DDBJ whole genome shotgun (WGS) entry which is preliminary data.</text>
</comment>
<dbReference type="InterPro" id="IPR036291">
    <property type="entry name" value="NAD(P)-bd_dom_sf"/>
</dbReference>
<dbReference type="Proteomes" id="UP001152592">
    <property type="component" value="Unassembled WGS sequence"/>
</dbReference>
<accession>A0A9W4IZ88</accession>
<organism evidence="2 3">
    <name type="scientific">Penicillium salamii</name>
    <dbReference type="NCBI Taxonomy" id="1612424"/>
    <lineage>
        <taxon>Eukaryota</taxon>
        <taxon>Fungi</taxon>
        <taxon>Dikarya</taxon>
        <taxon>Ascomycota</taxon>
        <taxon>Pezizomycotina</taxon>
        <taxon>Eurotiomycetes</taxon>
        <taxon>Eurotiomycetidae</taxon>
        <taxon>Eurotiales</taxon>
        <taxon>Aspergillaceae</taxon>
        <taxon>Penicillium</taxon>
    </lineage>
</organism>
<proteinExistence type="predicted"/>
<dbReference type="InterPro" id="IPR051783">
    <property type="entry name" value="NAD(P)-dependent_oxidoreduct"/>
</dbReference>
<reference evidence="2" key="1">
    <citation type="submission" date="2021-07" db="EMBL/GenBank/DDBJ databases">
        <authorList>
            <person name="Branca A.L. A."/>
        </authorList>
    </citation>
    <scope>NUCLEOTIDE SEQUENCE</scope>
</reference>
<dbReference type="PANTHER" id="PTHR48079">
    <property type="entry name" value="PROTEIN YEEZ"/>
    <property type="match status" value="1"/>
</dbReference>
<dbReference type="SUPFAM" id="SSF51735">
    <property type="entry name" value="NAD(P)-binding Rossmann-fold domains"/>
    <property type="match status" value="1"/>
</dbReference>
<dbReference type="Gene3D" id="3.40.50.720">
    <property type="entry name" value="NAD(P)-binding Rossmann-like Domain"/>
    <property type="match status" value="1"/>
</dbReference>
<dbReference type="EMBL" id="CAJVPD010000188">
    <property type="protein sequence ID" value="CAG8363543.1"/>
    <property type="molecule type" value="Genomic_DNA"/>
</dbReference>
<dbReference type="InterPro" id="IPR008030">
    <property type="entry name" value="NmrA-like"/>
</dbReference>
<dbReference type="AlphaFoldDB" id="A0A9W4IZ88"/>
<dbReference type="Pfam" id="PF05368">
    <property type="entry name" value="NmrA"/>
    <property type="match status" value="1"/>
</dbReference>
<name>A0A9W4IZ88_9EURO</name>
<dbReference type="PANTHER" id="PTHR48079:SF6">
    <property type="entry name" value="NAD(P)-BINDING DOMAIN-CONTAINING PROTEIN-RELATED"/>
    <property type="match status" value="1"/>
</dbReference>
<evidence type="ECO:0000259" key="1">
    <source>
        <dbReference type="Pfam" id="PF05368"/>
    </source>
</evidence>
<feature type="domain" description="NmrA-like" evidence="1">
    <location>
        <begin position="4"/>
        <end position="78"/>
    </location>
</feature>
<dbReference type="GO" id="GO:0005737">
    <property type="term" value="C:cytoplasm"/>
    <property type="evidence" value="ECO:0007669"/>
    <property type="project" value="TreeGrafter"/>
</dbReference>
<evidence type="ECO:0000313" key="2">
    <source>
        <dbReference type="EMBL" id="CAG8363543.1"/>
    </source>
</evidence>
<sequence>MPPKIFITGATGLIGGDFLVIATQKHPEWEISALVRDPSKAKVIEQNFPNVRVVPGSLGNTTLLETESQAADVVLSQFYSILILKCEIVLTRLCSDFANCDHLPAAEAIVRGLSRRDKIGTVIHTSGAKIIAWEMESQPSTWGKFIPRRYNDMEGVEELTRGPTEANPEPTGHDHILPNWAAHRDVDLAILDGFRKYPSKVRTAIVCPPTVYGPSRFPAFTTSIQIPRLLNVVLQLGQAFTINGNENKWNKIHTQDISVLYVLLTEAAVNEQPGELWNEKGYYFAENGEFVWGDVVKHIAKLGHQKGFLSFANPVELSNAIVHSFWRGGQMNMSSTSIGESRRAKELLGWTPVFDDFFEDLDRTIDVEAGVLGIGPQKWSTGTI</sequence>
<dbReference type="GO" id="GO:0004029">
    <property type="term" value="F:aldehyde dehydrogenase (NAD+) activity"/>
    <property type="evidence" value="ECO:0007669"/>
    <property type="project" value="TreeGrafter"/>
</dbReference>
<protein>
    <recommendedName>
        <fullName evidence="1">NmrA-like domain-containing protein</fullName>
    </recommendedName>
</protein>
<gene>
    <name evidence="2" type="ORF">PSALAMII_LOCUS3881</name>
</gene>
<dbReference type="OrthoDB" id="10273031at2759"/>